<reference evidence="3" key="2">
    <citation type="submission" date="2023-06" db="EMBL/GenBank/DDBJ databases">
        <authorList>
            <consortium name="Lawrence Berkeley National Laboratory"/>
            <person name="Haridas S."/>
            <person name="Hensen N."/>
            <person name="Bonometti L."/>
            <person name="Westerberg I."/>
            <person name="Brannstrom I.O."/>
            <person name="Guillou S."/>
            <person name="Cros-Aarteil S."/>
            <person name="Calhoun S."/>
            <person name="Kuo A."/>
            <person name="Mondo S."/>
            <person name="Pangilinan J."/>
            <person name="Riley R."/>
            <person name="Labutti K."/>
            <person name="Andreopoulos B."/>
            <person name="Lipzen A."/>
            <person name="Chen C."/>
            <person name="Yanf M."/>
            <person name="Daum C."/>
            <person name="Ng V."/>
            <person name="Clum A."/>
            <person name="Steindorff A."/>
            <person name="Ohm R."/>
            <person name="Martin F."/>
            <person name="Silar P."/>
            <person name="Natvig D."/>
            <person name="Lalanne C."/>
            <person name="Gautier V."/>
            <person name="Ament-Velasquez S.L."/>
            <person name="Kruys A."/>
            <person name="Hutchinson M.I."/>
            <person name="Powell A.J."/>
            <person name="Barry K."/>
            <person name="Miller A.N."/>
            <person name="Grigoriev I.V."/>
            <person name="Debuchy R."/>
            <person name="Gladieux P."/>
            <person name="Thoren M.H."/>
            <person name="Johannesson H."/>
        </authorList>
    </citation>
    <scope>NUCLEOTIDE SEQUENCE</scope>
    <source>
        <strain evidence="3">CBS 118394</strain>
    </source>
</reference>
<accession>A0AAE0IS57</accession>
<name>A0AAE0IS57_9PEZI</name>
<dbReference type="SMART" id="SM00955">
    <property type="entry name" value="RNB"/>
    <property type="match status" value="1"/>
</dbReference>
<evidence type="ECO:0000313" key="3">
    <source>
        <dbReference type="EMBL" id="KAK3330218.1"/>
    </source>
</evidence>
<keyword evidence="4" id="KW-1185">Reference proteome</keyword>
<dbReference type="EMBL" id="JAUEDM010000001">
    <property type="protein sequence ID" value="KAK3330218.1"/>
    <property type="molecule type" value="Genomic_DNA"/>
</dbReference>
<feature type="domain" description="RNB" evidence="2">
    <location>
        <begin position="513"/>
        <end position="863"/>
    </location>
</feature>
<proteinExistence type="predicted"/>
<dbReference type="PANTHER" id="PTHR23355:SF65">
    <property type="entry name" value="EXORIBONUCLEASE CYT-4, PUTATIVE (AFU_ORTHOLOGUE AFUA_7G01550)-RELATED"/>
    <property type="match status" value="1"/>
</dbReference>
<evidence type="ECO:0000259" key="2">
    <source>
        <dbReference type="SMART" id="SM00955"/>
    </source>
</evidence>
<protein>
    <recommendedName>
        <fullName evidence="2">RNB domain-containing protein</fullName>
    </recommendedName>
</protein>
<dbReference type="InterPro" id="IPR050180">
    <property type="entry name" value="RNR_Ribonuclease"/>
</dbReference>
<dbReference type="InterPro" id="IPR001900">
    <property type="entry name" value="RNase_II/R"/>
</dbReference>
<dbReference type="InterPro" id="IPR056624">
    <property type="entry name" value="WH_CYT4"/>
</dbReference>
<dbReference type="SUPFAM" id="SSF50249">
    <property type="entry name" value="Nucleic acid-binding proteins"/>
    <property type="match status" value="1"/>
</dbReference>
<dbReference type="GO" id="GO:0000175">
    <property type="term" value="F:3'-5'-RNA exonuclease activity"/>
    <property type="evidence" value="ECO:0007669"/>
    <property type="project" value="TreeGrafter"/>
</dbReference>
<feature type="region of interest" description="Disordered" evidence="1">
    <location>
        <begin position="26"/>
        <end position="50"/>
    </location>
</feature>
<evidence type="ECO:0000313" key="4">
    <source>
        <dbReference type="Proteomes" id="UP001283341"/>
    </source>
</evidence>
<dbReference type="Pfam" id="PF25522">
    <property type="entry name" value="OB_cyt-4"/>
    <property type="match status" value="1"/>
</dbReference>
<dbReference type="InterPro" id="IPR056625">
    <property type="entry name" value="SH3_CYT4"/>
</dbReference>
<dbReference type="AlphaFoldDB" id="A0AAE0IS57"/>
<dbReference type="PANTHER" id="PTHR23355">
    <property type="entry name" value="RIBONUCLEASE"/>
    <property type="match status" value="1"/>
</dbReference>
<dbReference type="Pfam" id="PF00773">
    <property type="entry name" value="RNB"/>
    <property type="match status" value="1"/>
</dbReference>
<sequence length="1028" mass="115003">MLRSNSRPYVCWRCLCHGNLKPAHQSPSGLAIASSSRQISYHQQPQNRPVSVRIASGTDESRIRQQLRAWEAQNPAPQTLGYNDLVDSSGGAKPLNIFTNSQNAHSFQDHTAVESDDEIRPHFDNGELVDFGASTSGRGLEAGDLLEVTSESSRLQILAICLGRLNGYLHFYTETGKWFARRDSKTRFVVKNFIKDPAQLQPVMDAIPSISAEARVLGELVDLNIGPSRVVGEPLIKAMQQFQHDARRVHQTYTEQLSKASFLAEDEEKLMSLAEITRALLPPASRNNDGSHGPHALYAVHTIISLDPITFRPLIQTSHRHSAYLVSVASKTDIKTIEDVERLLQTIYEDNDGSEQVAQMVTGPFQNFLVRAQQAISRSRRCRPWSPHGLLGPATKVLPPRKLCWTKYELEIIRFIEYWAAVDRFPRSSRLHWVGAAILRATERYEHAEDLDRSMGWTFLQEIGWTTPWDIPARHKLRLPGKQLQDRHNVALVDVTTKVKLPELAPDLFAGLRKDFMATTVYCIDSETAADIDDGISLERAEEPGEYWVNVHVADPASRIRPGTPLAEHAAIMTQSTYLPGFQEPMFPHNIVREEFSLASGRPSLTFSARVNEAGDILEYKITPHVLRDVIYMTPKDVATITGDMKDLSNVPADIFEVGETPTATPSSRKMTKPAELSEQQVADIKVLAKLGKTLREIRLQRGATPAYLPSAAVDVSLQHTEVESTGNGFVHCSGDPHIRISYEASFNNLVSDIMVLAGYVAARWSHDRRLPIPYRVERLAEQNIDALRAFTRDVLYPKTLAGKHFSTADYITWQELVGGFSIATIPTLSFTMGLDMYTKATSPLRRYADLLVHWQIEGALLAEMKNPDASTSKPVPLEAFEHLPFKRQHLEERVIPALLLRQCYARQLDNGAGRQQWILQALVRAWHFREGHVGQLPKTFRFVVGEIVAHGTAHGRIDWFDQPASLPALNLEGSGWMMADLKEGVELEVELEDVNVHTLDIIVKVVGKKPGGELAAAPEEMKEASDL</sequence>
<dbReference type="GO" id="GO:0003723">
    <property type="term" value="F:RNA binding"/>
    <property type="evidence" value="ECO:0007669"/>
    <property type="project" value="InterPro"/>
</dbReference>
<reference evidence="3" key="1">
    <citation type="journal article" date="2023" name="Mol. Phylogenet. Evol.">
        <title>Genome-scale phylogeny and comparative genomics of the fungal order Sordariales.</title>
        <authorList>
            <person name="Hensen N."/>
            <person name="Bonometti L."/>
            <person name="Westerberg I."/>
            <person name="Brannstrom I.O."/>
            <person name="Guillou S."/>
            <person name="Cros-Aarteil S."/>
            <person name="Calhoun S."/>
            <person name="Haridas S."/>
            <person name="Kuo A."/>
            <person name="Mondo S."/>
            <person name="Pangilinan J."/>
            <person name="Riley R."/>
            <person name="LaButti K."/>
            <person name="Andreopoulos B."/>
            <person name="Lipzen A."/>
            <person name="Chen C."/>
            <person name="Yan M."/>
            <person name="Daum C."/>
            <person name="Ng V."/>
            <person name="Clum A."/>
            <person name="Steindorff A."/>
            <person name="Ohm R.A."/>
            <person name="Martin F."/>
            <person name="Silar P."/>
            <person name="Natvig D.O."/>
            <person name="Lalanne C."/>
            <person name="Gautier V."/>
            <person name="Ament-Velasquez S.L."/>
            <person name="Kruys A."/>
            <person name="Hutchinson M.I."/>
            <person name="Powell A.J."/>
            <person name="Barry K."/>
            <person name="Miller A.N."/>
            <person name="Grigoriev I.V."/>
            <person name="Debuchy R."/>
            <person name="Gladieux P."/>
            <person name="Hiltunen Thoren M."/>
            <person name="Johannesson H."/>
        </authorList>
    </citation>
    <scope>NUCLEOTIDE SEQUENCE</scope>
    <source>
        <strain evidence="3">CBS 118394</strain>
    </source>
</reference>
<evidence type="ECO:0000256" key="1">
    <source>
        <dbReference type="SAM" id="MobiDB-lite"/>
    </source>
</evidence>
<dbReference type="Pfam" id="PF23214">
    <property type="entry name" value="SH3_CYT4"/>
    <property type="match status" value="1"/>
</dbReference>
<dbReference type="GO" id="GO:0006402">
    <property type="term" value="P:mRNA catabolic process"/>
    <property type="evidence" value="ECO:0007669"/>
    <property type="project" value="TreeGrafter"/>
</dbReference>
<comment type="caution">
    <text evidence="3">The sequence shown here is derived from an EMBL/GenBank/DDBJ whole genome shotgun (WGS) entry which is preliminary data.</text>
</comment>
<organism evidence="3 4">
    <name type="scientific">Apodospora peruviana</name>
    <dbReference type="NCBI Taxonomy" id="516989"/>
    <lineage>
        <taxon>Eukaryota</taxon>
        <taxon>Fungi</taxon>
        <taxon>Dikarya</taxon>
        <taxon>Ascomycota</taxon>
        <taxon>Pezizomycotina</taxon>
        <taxon>Sordariomycetes</taxon>
        <taxon>Sordariomycetidae</taxon>
        <taxon>Sordariales</taxon>
        <taxon>Lasiosphaeriaceae</taxon>
        <taxon>Apodospora</taxon>
    </lineage>
</organism>
<gene>
    <name evidence="3" type="ORF">B0H66DRAFT_50711</name>
</gene>
<dbReference type="Proteomes" id="UP001283341">
    <property type="component" value="Unassembled WGS sequence"/>
</dbReference>
<dbReference type="GO" id="GO:0000932">
    <property type="term" value="C:P-body"/>
    <property type="evidence" value="ECO:0007669"/>
    <property type="project" value="TreeGrafter"/>
</dbReference>
<dbReference type="InterPro" id="IPR057912">
    <property type="entry name" value="OB_CYT4_C"/>
</dbReference>
<dbReference type="InterPro" id="IPR012340">
    <property type="entry name" value="NA-bd_OB-fold"/>
</dbReference>
<dbReference type="Pfam" id="PF23216">
    <property type="entry name" value="WHD_CYT4"/>
    <property type="match status" value="1"/>
</dbReference>
<feature type="compositionally biased region" description="Polar residues" evidence="1">
    <location>
        <begin position="26"/>
        <end position="49"/>
    </location>
</feature>